<protein>
    <submittedName>
        <fullName evidence="2">Uncharacterized protein</fullName>
    </submittedName>
</protein>
<dbReference type="EMBL" id="LNTA01000275">
    <property type="protein sequence ID" value="KWV11617.1"/>
    <property type="molecule type" value="Genomic_DNA"/>
</dbReference>
<dbReference type="Proteomes" id="UP000055854">
    <property type="component" value="Unassembled WGS sequence"/>
</dbReference>
<evidence type="ECO:0000313" key="3">
    <source>
        <dbReference type="Proteomes" id="UP000055854"/>
    </source>
</evidence>
<feature type="compositionally biased region" description="Basic and acidic residues" evidence="1">
    <location>
        <begin position="34"/>
        <end position="60"/>
    </location>
</feature>
<reference evidence="2 3" key="1">
    <citation type="submission" date="2015-11" db="EMBL/GenBank/DDBJ databases">
        <title>Long Read and Single Molecule DNA Sequencing Simplifies Genome Assembly and TAL Effector Gene Analysis of Xanthomonas translucens.</title>
        <authorList>
            <person name="Peng Z."/>
            <person name="Hu Y."/>
            <person name="Xie J."/>
            <person name="Potnis N."/>
            <person name="Akhunova A."/>
            <person name="Jones J."/>
            <person name="Liu Z."/>
            <person name="White F."/>
            <person name="Liu S."/>
        </authorList>
    </citation>
    <scope>NUCLEOTIDE SEQUENCE [LARGE SCALE GENOMIC DNA]</scope>
    <source>
        <strain evidence="2 3">B1</strain>
    </source>
</reference>
<sequence length="174" mass="18613">MVEPPPPAAPPAMPAPAKAPAPAQPQALAKQATRSREADAPQREDRRLLQQRRQDRDERAGNTTASAQAWEAEGDTARIEGNLSAVPAPAPLAAIPDAPVAASADAAADAYDADPAFAAAVESDAGLPPRRWLARIRERRDAGEHAAARVSLQRLQREHPHTHIPDDLRDLLDH</sequence>
<dbReference type="AlphaFoldDB" id="A0A125PUY9"/>
<feature type="compositionally biased region" description="Pro residues" evidence="1">
    <location>
        <begin position="1"/>
        <end position="23"/>
    </location>
</feature>
<organism evidence="2 3">
    <name type="scientific">Xanthomonas campestris pv. translucens</name>
    <dbReference type="NCBI Taxonomy" id="343"/>
    <lineage>
        <taxon>Bacteria</taxon>
        <taxon>Pseudomonadati</taxon>
        <taxon>Pseudomonadota</taxon>
        <taxon>Gammaproteobacteria</taxon>
        <taxon>Lysobacterales</taxon>
        <taxon>Lysobacteraceae</taxon>
        <taxon>Xanthomonas</taxon>
        <taxon>Xanthomonas translucens group</taxon>
    </lineage>
</organism>
<gene>
    <name evidence="2" type="ORF">ATB53_19060</name>
</gene>
<name>A0A125PUY9_XANCT</name>
<feature type="compositionally biased region" description="Basic and acidic residues" evidence="1">
    <location>
        <begin position="155"/>
        <end position="174"/>
    </location>
</feature>
<accession>A0A125PUY9</accession>
<comment type="caution">
    <text evidence="2">The sequence shown here is derived from an EMBL/GenBank/DDBJ whole genome shotgun (WGS) entry which is preliminary data.</text>
</comment>
<feature type="region of interest" description="Disordered" evidence="1">
    <location>
        <begin position="1"/>
        <end position="75"/>
    </location>
</feature>
<evidence type="ECO:0000313" key="2">
    <source>
        <dbReference type="EMBL" id="KWV11617.1"/>
    </source>
</evidence>
<evidence type="ECO:0000256" key="1">
    <source>
        <dbReference type="SAM" id="MobiDB-lite"/>
    </source>
</evidence>
<feature type="region of interest" description="Disordered" evidence="1">
    <location>
        <begin position="143"/>
        <end position="174"/>
    </location>
</feature>
<proteinExistence type="predicted"/>